<protein>
    <submittedName>
        <fullName evidence="2">Uncharacterized protein</fullName>
    </submittedName>
</protein>
<feature type="compositionally biased region" description="Polar residues" evidence="1">
    <location>
        <begin position="13"/>
        <end position="48"/>
    </location>
</feature>
<feature type="region of interest" description="Disordered" evidence="1">
    <location>
        <begin position="1"/>
        <end position="48"/>
    </location>
</feature>
<sequence>WDYEGEHSDEPTLLNSPASAPNIYQNSRTFTSPTGRVQQQNLIRNNSSKRITTNDTIYIEDKLEKTYSL</sequence>
<evidence type="ECO:0000313" key="3">
    <source>
        <dbReference type="Proteomes" id="UP000663844"/>
    </source>
</evidence>
<evidence type="ECO:0000256" key="1">
    <source>
        <dbReference type="SAM" id="MobiDB-lite"/>
    </source>
</evidence>
<name>A0A820HPQ1_9BILA</name>
<organism evidence="2 3">
    <name type="scientific">Adineta steineri</name>
    <dbReference type="NCBI Taxonomy" id="433720"/>
    <lineage>
        <taxon>Eukaryota</taxon>
        <taxon>Metazoa</taxon>
        <taxon>Spiralia</taxon>
        <taxon>Gnathifera</taxon>
        <taxon>Rotifera</taxon>
        <taxon>Eurotatoria</taxon>
        <taxon>Bdelloidea</taxon>
        <taxon>Adinetida</taxon>
        <taxon>Adinetidae</taxon>
        <taxon>Adineta</taxon>
    </lineage>
</organism>
<dbReference type="AlphaFoldDB" id="A0A820HPQ1"/>
<comment type="caution">
    <text evidence="2">The sequence shown here is derived from an EMBL/GenBank/DDBJ whole genome shotgun (WGS) entry which is preliminary data.</text>
</comment>
<dbReference type="EMBL" id="CAJOAZ010015536">
    <property type="protein sequence ID" value="CAF4294397.1"/>
    <property type="molecule type" value="Genomic_DNA"/>
</dbReference>
<feature type="compositionally biased region" description="Basic and acidic residues" evidence="1">
    <location>
        <begin position="1"/>
        <end position="10"/>
    </location>
</feature>
<gene>
    <name evidence="2" type="ORF">OXD698_LOCUS45749</name>
</gene>
<feature type="non-terminal residue" evidence="2">
    <location>
        <position position="1"/>
    </location>
</feature>
<accession>A0A820HPQ1</accession>
<reference evidence="2" key="1">
    <citation type="submission" date="2021-02" db="EMBL/GenBank/DDBJ databases">
        <authorList>
            <person name="Nowell W R."/>
        </authorList>
    </citation>
    <scope>NUCLEOTIDE SEQUENCE</scope>
</reference>
<evidence type="ECO:0000313" key="2">
    <source>
        <dbReference type="EMBL" id="CAF4294397.1"/>
    </source>
</evidence>
<dbReference type="Proteomes" id="UP000663844">
    <property type="component" value="Unassembled WGS sequence"/>
</dbReference>
<proteinExistence type="predicted"/>